<protein>
    <recommendedName>
        <fullName evidence="6">ADP-dependent (S)-NAD(P)H-hydrate dehydratase</fullName>
        <ecNumber evidence="6">4.2.1.136</ecNumber>
    </recommendedName>
    <alternativeName>
        <fullName evidence="6">ADP-dependent NAD(P)HX dehydratase</fullName>
    </alternativeName>
</protein>
<dbReference type="Proteomes" id="UP000295050">
    <property type="component" value="Unassembled WGS sequence"/>
</dbReference>
<dbReference type="GO" id="GO:0110051">
    <property type="term" value="P:metabolite repair"/>
    <property type="evidence" value="ECO:0007669"/>
    <property type="project" value="TreeGrafter"/>
</dbReference>
<comment type="cofactor">
    <cofactor evidence="6">
        <name>Mg(2+)</name>
        <dbReference type="ChEBI" id="CHEBI:18420"/>
    </cofactor>
</comment>
<name>A0A4R2RG46_9RHOB</name>
<organism evidence="8 9">
    <name type="scientific">Rhodovulum bhavnagarense</name>
    <dbReference type="NCBI Taxonomy" id="992286"/>
    <lineage>
        <taxon>Bacteria</taxon>
        <taxon>Pseudomonadati</taxon>
        <taxon>Pseudomonadota</taxon>
        <taxon>Alphaproteobacteria</taxon>
        <taxon>Rhodobacterales</taxon>
        <taxon>Paracoccaceae</taxon>
        <taxon>Rhodovulum</taxon>
    </lineage>
</organism>
<keyword evidence="2 6" id="KW-0067">ATP-binding</keyword>
<feature type="binding site" evidence="6">
    <location>
        <begin position="202"/>
        <end position="206"/>
    </location>
    <ligand>
        <name>AMP</name>
        <dbReference type="ChEBI" id="CHEBI:456215"/>
    </ligand>
</feature>
<dbReference type="GO" id="GO:0052856">
    <property type="term" value="F:NAD(P)HX epimerase activity"/>
    <property type="evidence" value="ECO:0007669"/>
    <property type="project" value="TreeGrafter"/>
</dbReference>
<feature type="domain" description="YjeF C-terminal" evidence="7">
    <location>
        <begin position="9"/>
        <end position="290"/>
    </location>
</feature>
<keyword evidence="3 6" id="KW-0521">NADP</keyword>
<keyword evidence="8" id="KW-0418">Kinase</keyword>
<dbReference type="GO" id="GO:0005524">
    <property type="term" value="F:ATP binding"/>
    <property type="evidence" value="ECO:0007669"/>
    <property type="project" value="UniProtKB-KW"/>
</dbReference>
<accession>A0A4R2RG46</accession>
<dbReference type="PANTHER" id="PTHR12592">
    <property type="entry name" value="ATP-DEPENDENT (S)-NAD(P)H-HYDRATE DEHYDRATASE FAMILY MEMBER"/>
    <property type="match status" value="1"/>
</dbReference>
<dbReference type="EC" id="4.2.1.136" evidence="6"/>
<dbReference type="Gene3D" id="3.40.1190.20">
    <property type="match status" value="1"/>
</dbReference>
<dbReference type="AlphaFoldDB" id="A0A4R2RG46"/>
<comment type="catalytic activity">
    <reaction evidence="6">
        <text>(6S)-NADPHX + ADP = AMP + phosphate + NADPH + H(+)</text>
        <dbReference type="Rhea" id="RHEA:32235"/>
        <dbReference type="ChEBI" id="CHEBI:15378"/>
        <dbReference type="ChEBI" id="CHEBI:43474"/>
        <dbReference type="ChEBI" id="CHEBI:57783"/>
        <dbReference type="ChEBI" id="CHEBI:64076"/>
        <dbReference type="ChEBI" id="CHEBI:456215"/>
        <dbReference type="ChEBI" id="CHEBI:456216"/>
        <dbReference type="EC" id="4.2.1.136"/>
    </reaction>
</comment>
<reference evidence="8 9" key="1">
    <citation type="submission" date="2019-03" db="EMBL/GenBank/DDBJ databases">
        <title>Genomic Encyclopedia of Type Strains, Phase IV (KMG-IV): sequencing the most valuable type-strain genomes for metagenomic binning, comparative biology and taxonomic classification.</title>
        <authorList>
            <person name="Goeker M."/>
        </authorList>
    </citation>
    <scope>NUCLEOTIDE SEQUENCE [LARGE SCALE GENOMIC DNA]</scope>
    <source>
        <strain evidence="8 9">DSM 24766</strain>
    </source>
</reference>
<keyword evidence="9" id="KW-1185">Reference proteome</keyword>
<evidence type="ECO:0000256" key="2">
    <source>
        <dbReference type="ARBA" id="ARBA00022840"/>
    </source>
</evidence>
<keyword evidence="4 6" id="KW-0520">NAD</keyword>
<dbReference type="PROSITE" id="PS51383">
    <property type="entry name" value="YJEF_C_3"/>
    <property type="match status" value="1"/>
</dbReference>
<comment type="catalytic activity">
    <reaction evidence="6">
        <text>(6S)-NADHX + ADP = AMP + phosphate + NADH + H(+)</text>
        <dbReference type="Rhea" id="RHEA:32223"/>
        <dbReference type="ChEBI" id="CHEBI:15378"/>
        <dbReference type="ChEBI" id="CHEBI:43474"/>
        <dbReference type="ChEBI" id="CHEBI:57945"/>
        <dbReference type="ChEBI" id="CHEBI:64074"/>
        <dbReference type="ChEBI" id="CHEBI:456215"/>
        <dbReference type="ChEBI" id="CHEBI:456216"/>
        <dbReference type="EC" id="4.2.1.136"/>
    </reaction>
</comment>
<evidence type="ECO:0000256" key="4">
    <source>
        <dbReference type="ARBA" id="ARBA00023027"/>
    </source>
</evidence>
<dbReference type="Pfam" id="PF01256">
    <property type="entry name" value="Carb_kinase"/>
    <property type="match status" value="1"/>
</dbReference>
<keyword evidence="1 6" id="KW-0547">Nucleotide-binding</keyword>
<dbReference type="OrthoDB" id="9806925at2"/>
<feature type="binding site" evidence="6">
    <location>
        <position position="158"/>
    </location>
    <ligand>
        <name>(6S)-NADPHX</name>
        <dbReference type="ChEBI" id="CHEBI:64076"/>
    </ligand>
</feature>
<evidence type="ECO:0000256" key="1">
    <source>
        <dbReference type="ARBA" id="ARBA00022741"/>
    </source>
</evidence>
<evidence type="ECO:0000313" key="8">
    <source>
        <dbReference type="EMBL" id="TCP61903.1"/>
    </source>
</evidence>
<keyword evidence="5 6" id="KW-0456">Lyase</keyword>
<evidence type="ECO:0000256" key="3">
    <source>
        <dbReference type="ARBA" id="ARBA00022857"/>
    </source>
</evidence>
<dbReference type="InterPro" id="IPR017953">
    <property type="entry name" value="Carbohydrate_kinase_pred_CS"/>
</dbReference>
<dbReference type="InterPro" id="IPR000631">
    <property type="entry name" value="CARKD"/>
</dbReference>
<comment type="subunit">
    <text evidence="6">Homotetramer.</text>
</comment>
<comment type="caution">
    <text evidence="8">The sequence shown here is derived from an EMBL/GenBank/DDBJ whole genome shotgun (WGS) entry which is preliminary data.</text>
</comment>
<sequence length="292" mass="29990">MWGEPRRISGGPALRERLAKRVDAHKYAHGHALVLAGGLGRTGAARLAARGALRVGAGLVTVAAPPEAMAECAAQLTSVMLRQVEGGEGLVDVLKDRRVTALCLGPGLGCDATTRDLAARALATGRAAVLDADALGAFEEDVEGLFSRLHPRVVLTPHGGEFARLFPDLVADGATAPDLPLALRVGLVRAAARRAGAVVALKGPETFIAAPDGRCMVHDAALARRAPWLATAGAGDVLAGMIAGLMARGFDPIDASADAVWLHVEAARHVGPGLIAEDLPEALPAVFRALGL</sequence>
<feature type="binding site" evidence="6">
    <location>
        <position position="107"/>
    </location>
    <ligand>
        <name>(6S)-NADPHX</name>
        <dbReference type="ChEBI" id="CHEBI:64076"/>
    </ligand>
</feature>
<dbReference type="PANTHER" id="PTHR12592:SF0">
    <property type="entry name" value="ATP-DEPENDENT (S)-NAD(P)H-HYDRATE DEHYDRATASE"/>
    <property type="match status" value="1"/>
</dbReference>
<dbReference type="PROSITE" id="PS01050">
    <property type="entry name" value="YJEF_C_2"/>
    <property type="match status" value="1"/>
</dbReference>
<gene>
    <name evidence="6" type="primary">nnrD</name>
    <name evidence="8" type="ORF">EV663_10388</name>
</gene>
<feature type="binding site" evidence="6">
    <location>
        <position position="236"/>
    </location>
    <ligand>
        <name>(6S)-NADPHX</name>
        <dbReference type="ChEBI" id="CHEBI:64076"/>
    </ligand>
</feature>
<evidence type="ECO:0000256" key="5">
    <source>
        <dbReference type="ARBA" id="ARBA00023239"/>
    </source>
</evidence>
<dbReference type="GO" id="GO:0046496">
    <property type="term" value="P:nicotinamide nucleotide metabolic process"/>
    <property type="evidence" value="ECO:0007669"/>
    <property type="project" value="UniProtKB-UniRule"/>
</dbReference>
<comment type="similarity">
    <text evidence="6">Belongs to the NnrD/CARKD family.</text>
</comment>
<dbReference type="InterPro" id="IPR029056">
    <property type="entry name" value="Ribokinase-like"/>
</dbReference>
<dbReference type="NCBIfam" id="TIGR00196">
    <property type="entry name" value="yjeF_cterm"/>
    <property type="match status" value="1"/>
</dbReference>
<feature type="binding site" evidence="6">
    <location>
        <position position="235"/>
    </location>
    <ligand>
        <name>AMP</name>
        <dbReference type="ChEBI" id="CHEBI:456215"/>
    </ligand>
</feature>
<comment type="function">
    <text evidence="6">Catalyzes the dehydration of the S-form of NAD(P)HX at the expense of ADP, which is converted to AMP. Together with NAD(P)HX epimerase, which catalyzes the epimerization of the S- and R-forms, the enzyme allows the repair of both epimers of NAD(P)HX, a damaged form of NAD(P)H that is a result of enzymatic or heat-dependent hydration.</text>
</comment>
<feature type="binding site" evidence="6">
    <location>
        <position position="44"/>
    </location>
    <ligand>
        <name>(6S)-NADPHX</name>
        <dbReference type="ChEBI" id="CHEBI:64076"/>
    </ligand>
</feature>
<dbReference type="HAMAP" id="MF_01965">
    <property type="entry name" value="NADHX_dehydratase"/>
    <property type="match status" value="1"/>
</dbReference>
<evidence type="ECO:0000256" key="6">
    <source>
        <dbReference type="HAMAP-Rule" id="MF_01965"/>
    </source>
</evidence>
<dbReference type="SUPFAM" id="SSF53613">
    <property type="entry name" value="Ribokinase-like"/>
    <property type="match status" value="1"/>
</dbReference>
<evidence type="ECO:0000259" key="7">
    <source>
        <dbReference type="PROSITE" id="PS51383"/>
    </source>
</evidence>
<evidence type="ECO:0000313" key="9">
    <source>
        <dbReference type="Proteomes" id="UP000295050"/>
    </source>
</evidence>
<dbReference type="CDD" id="cd01171">
    <property type="entry name" value="YXKO-related"/>
    <property type="match status" value="1"/>
</dbReference>
<proteinExistence type="inferred from homology"/>
<keyword evidence="8" id="KW-0808">Transferase</keyword>
<dbReference type="GO" id="GO:0052855">
    <property type="term" value="F:ADP-dependent NAD(P)H-hydrate dehydratase activity"/>
    <property type="evidence" value="ECO:0007669"/>
    <property type="project" value="UniProtKB-UniRule"/>
</dbReference>
<dbReference type="EMBL" id="SLXU01000003">
    <property type="protein sequence ID" value="TCP61903.1"/>
    <property type="molecule type" value="Genomic_DNA"/>
</dbReference>
<dbReference type="GO" id="GO:0016301">
    <property type="term" value="F:kinase activity"/>
    <property type="evidence" value="ECO:0007669"/>
    <property type="project" value="UniProtKB-KW"/>
</dbReference>